<comment type="function">
    <text evidence="1">Responsible for the formation of the pyrimidine heterocycle in the thiamine biosynthesis pathway. Catalyzes the formation of hydroxymethylpyrimidine phosphate (HMP-P) from histidine and pyridoxal phosphate (PLP). The protein uses PLP and the active site histidine to form HMP-P, generating an inactive enzyme. The enzyme can only undergo a single turnover, which suggests it is a suicide enzyme.</text>
</comment>
<dbReference type="PANTHER" id="PTHR31528:SF1">
    <property type="entry name" value="4-AMINO-5-HYDROXYMETHYL-2-METHYLPYRIMIDINE PHOSPHATE SYNTHASE THI11-RELATED"/>
    <property type="match status" value="1"/>
</dbReference>
<keyword evidence="6" id="KW-0479">Metal-binding</keyword>
<dbReference type="InterPro" id="IPR015168">
    <property type="entry name" value="SsuA/THI5"/>
</dbReference>
<proteinExistence type="inferred from homology"/>
<evidence type="ECO:0000259" key="14">
    <source>
        <dbReference type="Pfam" id="PF09084"/>
    </source>
</evidence>
<dbReference type="InterPro" id="IPR027939">
    <property type="entry name" value="NMT1/THI5"/>
</dbReference>
<keyword evidence="5" id="KW-0808">Transferase</keyword>
<dbReference type="InterPro" id="IPR006311">
    <property type="entry name" value="TAT_signal"/>
</dbReference>
<evidence type="ECO:0000256" key="7">
    <source>
        <dbReference type="ARBA" id="ARBA00022729"/>
    </source>
</evidence>
<dbReference type="Pfam" id="PF09084">
    <property type="entry name" value="NMT1"/>
    <property type="match status" value="1"/>
</dbReference>
<dbReference type="InterPro" id="IPR019546">
    <property type="entry name" value="TAT_signal_bac_arc"/>
</dbReference>
<evidence type="ECO:0000256" key="2">
    <source>
        <dbReference type="ARBA" id="ARBA00004948"/>
    </source>
</evidence>
<dbReference type="EMBL" id="BMZI01000005">
    <property type="protein sequence ID" value="GHB25810.1"/>
    <property type="molecule type" value="Genomic_DNA"/>
</dbReference>
<keyword evidence="7 13" id="KW-0732">Signal</keyword>
<accession>A0ABQ3E479</accession>
<evidence type="ECO:0000256" key="6">
    <source>
        <dbReference type="ARBA" id="ARBA00022723"/>
    </source>
</evidence>
<dbReference type="RefSeq" id="WP_189445143.1">
    <property type="nucleotide sequence ID" value="NZ_BMZI01000005.1"/>
</dbReference>
<evidence type="ECO:0000256" key="5">
    <source>
        <dbReference type="ARBA" id="ARBA00022679"/>
    </source>
</evidence>
<comment type="catalytic activity">
    <reaction evidence="12">
        <text>N(6)-(pyridoxal phosphate)-L-lysyl-[4-amino-5-hydroxymethyl-2-methylpyrimidine phosphate synthase] + L-histidyl-[4-amino-5-hydroxymethyl-2-methylpyrimidine phosphate synthase] + 2 Fe(3+) + 4 H2O = L-lysyl-[4-amino-5-hydroxymethyl-2-methylpyrimidine phosphate synthase] + (2S)-2-amino-5-hydroxy-4-oxopentanoyl-[4-amino-5-hydroxymethyl-2-methylpyrimidine phosphate synthase] + 4-amino-2-methyl-5-(phosphooxymethyl)pyrimidine + 3-oxopropanoate + 2 Fe(2+) + 2 H(+)</text>
        <dbReference type="Rhea" id="RHEA:65756"/>
        <dbReference type="Rhea" id="RHEA-COMP:16892"/>
        <dbReference type="Rhea" id="RHEA-COMP:16893"/>
        <dbReference type="Rhea" id="RHEA-COMP:16894"/>
        <dbReference type="Rhea" id="RHEA-COMP:16895"/>
        <dbReference type="ChEBI" id="CHEBI:15377"/>
        <dbReference type="ChEBI" id="CHEBI:15378"/>
        <dbReference type="ChEBI" id="CHEBI:29033"/>
        <dbReference type="ChEBI" id="CHEBI:29034"/>
        <dbReference type="ChEBI" id="CHEBI:29969"/>
        <dbReference type="ChEBI" id="CHEBI:29979"/>
        <dbReference type="ChEBI" id="CHEBI:33190"/>
        <dbReference type="ChEBI" id="CHEBI:58354"/>
        <dbReference type="ChEBI" id="CHEBI:143915"/>
        <dbReference type="ChEBI" id="CHEBI:157692"/>
    </reaction>
    <physiologicalReaction direction="left-to-right" evidence="12">
        <dbReference type="Rhea" id="RHEA:65757"/>
    </physiologicalReaction>
</comment>
<feature type="signal peptide" evidence="13">
    <location>
        <begin position="1"/>
        <end position="29"/>
    </location>
</feature>
<gene>
    <name evidence="15" type="ORF">GCM10009038_26150</name>
</gene>
<evidence type="ECO:0000256" key="11">
    <source>
        <dbReference type="ARBA" id="ARBA00033171"/>
    </source>
</evidence>
<evidence type="ECO:0000313" key="15">
    <source>
        <dbReference type="EMBL" id="GHB25810.1"/>
    </source>
</evidence>
<feature type="chain" id="PRO_5046772407" description="Thiamine pyrimidine synthase" evidence="13">
    <location>
        <begin position="30"/>
        <end position="329"/>
    </location>
</feature>
<evidence type="ECO:0000256" key="9">
    <source>
        <dbReference type="ARBA" id="ARBA00022977"/>
    </source>
</evidence>
<dbReference type="NCBIfam" id="TIGR01409">
    <property type="entry name" value="TAT_signal_seq"/>
    <property type="match status" value="1"/>
</dbReference>
<sequence>MTLSRRRFLQMTGSGVMAGALGWPALSMAQNGQGTPFAMQASWVNDAEFSGYFVAQRNGYYADEGLALDYRPGGPDVIPEGALLSNRAAVALTTVESTLKAVTQQGAPLVVIGTQYQKSPVGIVSLARTPIEKPEDLAGKVLAVPPVNRLAVEAMLAANGMSTDDVRIVPYAYDPTPLLKGEIDASLDFVTNVPYTIQLQGEDAVSFLLYDHGFPVFNDTLVVTRQTLENRRADLLAWLRASRRGWEENFQDPTRYPPLFADSFFAGNGRAIDNEIFFNQAQKPLIESPNGIFSMADADIARCVEALGRIGIDASTEHFDTSLLAELDA</sequence>
<evidence type="ECO:0000256" key="8">
    <source>
        <dbReference type="ARBA" id="ARBA00022898"/>
    </source>
</evidence>
<keyword evidence="9" id="KW-0784">Thiamine biosynthesis</keyword>
<dbReference type="PROSITE" id="PS51318">
    <property type="entry name" value="TAT"/>
    <property type="match status" value="1"/>
</dbReference>
<evidence type="ECO:0000256" key="12">
    <source>
        <dbReference type="ARBA" id="ARBA00048179"/>
    </source>
</evidence>
<keyword evidence="16" id="KW-1185">Reference proteome</keyword>
<dbReference type="Proteomes" id="UP000646745">
    <property type="component" value="Unassembled WGS sequence"/>
</dbReference>
<evidence type="ECO:0000256" key="13">
    <source>
        <dbReference type="SAM" id="SignalP"/>
    </source>
</evidence>
<evidence type="ECO:0000256" key="3">
    <source>
        <dbReference type="ARBA" id="ARBA00009406"/>
    </source>
</evidence>
<evidence type="ECO:0000256" key="1">
    <source>
        <dbReference type="ARBA" id="ARBA00003469"/>
    </source>
</evidence>
<organism evidence="15 16">
    <name type="scientific">Salinicola rhizosphaerae</name>
    <dbReference type="NCBI Taxonomy" id="1443141"/>
    <lineage>
        <taxon>Bacteria</taxon>
        <taxon>Pseudomonadati</taxon>
        <taxon>Pseudomonadota</taxon>
        <taxon>Gammaproteobacteria</taxon>
        <taxon>Oceanospirillales</taxon>
        <taxon>Halomonadaceae</taxon>
        <taxon>Salinicola</taxon>
    </lineage>
</organism>
<keyword evidence="10" id="KW-0408">Iron</keyword>
<name>A0ABQ3E479_9GAMM</name>
<comment type="subunit">
    <text evidence="4">Homodimer.</text>
</comment>
<comment type="caution">
    <text evidence="15">The sequence shown here is derived from an EMBL/GenBank/DDBJ whole genome shotgun (WGS) entry which is preliminary data.</text>
</comment>
<protein>
    <recommendedName>
        <fullName evidence="11">Thiamine pyrimidine synthase</fullName>
    </recommendedName>
</protein>
<feature type="domain" description="SsuA/THI5-like" evidence="14">
    <location>
        <begin position="48"/>
        <end position="254"/>
    </location>
</feature>
<dbReference type="PANTHER" id="PTHR31528">
    <property type="entry name" value="4-AMINO-5-HYDROXYMETHYL-2-METHYLPYRIMIDINE PHOSPHATE SYNTHASE THI11-RELATED"/>
    <property type="match status" value="1"/>
</dbReference>
<comment type="pathway">
    <text evidence="2">Cofactor biosynthesis; thiamine diphosphate biosynthesis.</text>
</comment>
<evidence type="ECO:0000256" key="4">
    <source>
        <dbReference type="ARBA" id="ARBA00011738"/>
    </source>
</evidence>
<reference evidence="16" key="1">
    <citation type="journal article" date="2019" name="Int. J. Syst. Evol. Microbiol.">
        <title>The Global Catalogue of Microorganisms (GCM) 10K type strain sequencing project: providing services to taxonomists for standard genome sequencing and annotation.</title>
        <authorList>
            <consortium name="The Broad Institute Genomics Platform"/>
            <consortium name="The Broad Institute Genome Sequencing Center for Infectious Disease"/>
            <person name="Wu L."/>
            <person name="Ma J."/>
        </authorList>
    </citation>
    <scope>NUCLEOTIDE SEQUENCE [LARGE SCALE GENOMIC DNA]</scope>
    <source>
        <strain evidence="16">KCTC 32998</strain>
    </source>
</reference>
<evidence type="ECO:0000313" key="16">
    <source>
        <dbReference type="Proteomes" id="UP000646745"/>
    </source>
</evidence>
<evidence type="ECO:0000256" key="10">
    <source>
        <dbReference type="ARBA" id="ARBA00023004"/>
    </source>
</evidence>
<dbReference type="SUPFAM" id="SSF53850">
    <property type="entry name" value="Periplasmic binding protein-like II"/>
    <property type="match status" value="1"/>
</dbReference>
<dbReference type="Gene3D" id="3.40.190.10">
    <property type="entry name" value="Periplasmic binding protein-like II"/>
    <property type="match status" value="2"/>
</dbReference>
<keyword evidence="8" id="KW-0663">Pyridoxal phosphate</keyword>
<comment type="similarity">
    <text evidence="3">Belongs to the NMT1/THI5 family.</text>
</comment>